<proteinExistence type="predicted"/>
<reference evidence="1" key="1">
    <citation type="journal article" date="2020" name="Nat. Commun.">
        <title>Large-scale genome sequencing of mycorrhizal fungi provides insights into the early evolution of symbiotic traits.</title>
        <authorList>
            <person name="Miyauchi S."/>
            <person name="Kiss E."/>
            <person name="Kuo A."/>
            <person name="Drula E."/>
            <person name="Kohler A."/>
            <person name="Sanchez-Garcia M."/>
            <person name="Morin E."/>
            <person name="Andreopoulos B."/>
            <person name="Barry K.W."/>
            <person name="Bonito G."/>
            <person name="Buee M."/>
            <person name="Carver A."/>
            <person name="Chen C."/>
            <person name="Cichocki N."/>
            <person name="Clum A."/>
            <person name="Culley D."/>
            <person name="Crous P.W."/>
            <person name="Fauchery L."/>
            <person name="Girlanda M."/>
            <person name="Hayes R.D."/>
            <person name="Keri Z."/>
            <person name="LaButti K."/>
            <person name="Lipzen A."/>
            <person name="Lombard V."/>
            <person name="Magnuson J."/>
            <person name="Maillard F."/>
            <person name="Murat C."/>
            <person name="Nolan M."/>
            <person name="Ohm R.A."/>
            <person name="Pangilinan J."/>
            <person name="Pereira M.F."/>
            <person name="Perotto S."/>
            <person name="Peter M."/>
            <person name="Pfister S."/>
            <person name="Riley R."/>
            <person name="Sitrit Y."/>
            <person name="Stielow J.B."/>
            <person name="Szollosi G."/>
            <person name="Zifcakova L."/>
            <person name="Stursova M."/>
            <person name="Spatafora J.W."/>
            <person name="Tedersoo L."/>
            <person name="Vaario L.M."/>
            <person name="Yamada A."/>
            <person name="Yan M."/>
            <person name="Wang P."/>
            <person name="Xu J."/>
            <person name="Bruns T."/>
            <person name="Baldrian P."/>
            <person name="Vilgalys R."/>
            <person name="Dunand C."/>
            <person name="Henrissat B."/>
            <person name="Grigoriev I.V."/>
            <person name="Hibbett D."/>
            <person name="Nagy L.G."/>
            <person name="Martin F.M."/>
        </authorList>
    </citation>
    <scope>NUCLEOTIDE SEQUENCE</scope>
    <source>
        <strain evidence="1">UP504</strain>
    </source>
</reference>
<evidence type="ECO:0000313" key="1">
    <source>
        <dbReference type="EMBL" id="KAF9507335.1"/>
    </source>
</evidence>
<dbReference type="AlphaFoldDB" id="A0A9P6AK36"/>
<comment type="caution">
    <text evidence="1">The sequence shown here is derived from an EMBL/GenBank/DDBJ whole genome shotgun (WGS) entry which is preliminary data.</text>
</comment>
<sequence>MSWGIGAHSVRTLQLCKSMPFCFCLAHIHLESVPIRYGFQHSAPPLQNWWTLAPSTLPSTTDLNVGHIPLCDECDSLFPRLHGYWLMSLCREGK</sequence>
<gene>
    <name evidence="1" type="ORF">BS47DRAFT_315735</name>
</gene>
<dbReference type="EMBL" id="MU129083">
    <property type="protein sequence ID" value="KAF9507335.1"/>
    <property type="molecule type" value="Genomic_DNA"/>
</dbReference>
<dbReference type="Proteomes" id="UP000886523">
    <property type="component" value="Unassembled WGS sequence"/>
</dbReference>
<accession>A0A9P6AK36</accession>
<organism evidence="1 2">
    <name type="scientific">Hydnum rufescens UP504</name>
    <dbReference type="NCBI Taxonomy" id="1448309"/>
    <lineage>
        <taxon>Eukaryota</taxon>
        <taxon>Fungi</taxon>
        <taxon>Dikarya</taxon>
        <taxon>Basidiomycota</taxon>
        <taxon>Agaricomycotina</taxon>
        <taxon>Agaricomycetes</taxon>
        <taxon>Cantharellales</taxon>
        <taxon>Hydnaceae</taxon>
        <taxon>Hydnum</taxon>
    </lineage>
</organism>
<protein>
    <submittedName>
        <fullName evidence="1">Uncharacterized protein</fullName>
    </submittedName>
</protein>
<evidence type="ECO:0000313" key="2">
    <source>
        <dbReference type="Proteomes" id="UP000886523"/>
    </source>
</evidence>
<keyword evidence="2" id="KW-1185">Reference proteome</keyword>
<name>A0A9P6AK36_9AGAM</name>